<accession>A0A9W8ZZA8</accession>
<evidence type="ECO:0000256" key="6">
    <source>
        <dbReference type="ARBA" id="ARBA00023098"/>
    </source>
</evidence>
<evidence type="ECO:0000256" key="1">
    <source>
        <dbReference type="ARBA" id="ARBA00005042"/>
    </source>
</evidence>
<comment type="function">
    <text evidence="10">Functions in the biosynthesis of the anionic phospholipids phosphatidylglycerol and cardiolipin.</text>
</comment>
<comment type="pathway">
    <text evidence="1 10">Phospholipid metabolism; phosphatidylglycerol biosynthesis; phosphatidylglycerol from CDP-diacylglycerol: step 1/2.</text>
</comment>
<sequence>MLLSFQSAVLRSSFRLYRLRSTSSPSSTCAIRKFLPILHDFTAELGQHQPSFSVPASRIRILSQPSEFYSMLLDMINSAEKRIFLSSLYIGASENELISALAHQLAEKQSLHLYLQLDLNRSTRPGPSSTATILLPLLRAFPDRVHVSLFRSPSLRGIMAKIVPPRFNEGWGTWHAKIYGADNDVIISGANLSKDYFTNRRDRYIRFTAQRHLSDYCFNFLQEITPLSYRLLPAEATTQNNPNTHSYVREDYALVWPDRDTHPHHIVEKIHRVLTSFQEKHCHNQEEGRKEEIVCASDDNIILFPIIQAGQFSVREEERFFQLLFGYLKKAAMRAAFAPVGSLPAGVSSIAQERPLMDVTSGYFNLYKPYQKLFFAHPQVAVRIVAASPKANGFYGSQGISGRIPEGYTFLEQKFMKAAKRMANMFSRFGSGHSNVELSEWEKSGWTYHAKGLWLSPSAESSPVLSLFGSTNLNSRSADIDTELSFVMIIPPSRSLSISPPLKCRAAANLVVKDSGEADSLVMDPVAILREQLAREVADLRKDVKPWQGDSRKVRWLTKVIVWLVGNKL</sequence>
<keyword evidence="7 10" id="KW-0594">Phospholipid biosynthesis</keyword>
<dbReference type="GO" id="GO:0005524">
    <property type="term" value="F:ATP binding"/>
    <property type="evidence" value="ECO:0007669"/>
    <property type="project" value="UniProtKB-KW"/>
</dbReference>
<keyword evidence="3 10" id="KW-0444">Lipid biosynthesis</keyword>
<keyword evidence="10" id="KW-0067">ATP-binding</keyword>
<dbReference type="EMBL" id="JAOTPV010000027">
    <property type="protein sequence ID" value="KAJ4470230.1"/>
    <property type="molecule type" value="Genomic_DNA"/>
</dbReference>
<dbReference type="GO" id="GO:0008444">
    <property type="term" value="F:CDP-diacylglycerol-glycerol-3-phosphate 3-phosphatidyltransferase activity"/>
    <property type="evidence" value="ECO:0007669"/>
    <property type="project" value="UniProtKB-EC"/>
</dbReference>
<evidence type="ECO:0000256" key="2">
    <source>
        <dbReference type="ARBA" id="ARBA00010682"/>
    </source>
</evidence>
<evidence type="ECO:0000313" key="12">
    <source>
        <dbReference type="EMBL" id="KAJ4470230.1"/>
    </source>
</evidence>
<dbReference type="SMART" id="SM00155">
    <property type="entry name" value="PLDc"/>
    <property type="match status" value="2"/>
</dbReference>
<feature type="domain" description="PLD phosphodiesterase" evidence="11">
    <location>
        <begin position="170"/>
        <end position="196"/>
    </location>
</feature>
<evidence type="ECO:0000256" key="10">
    <source>
        <dbReference type="RuleBase" id="RU365024"/>
    </source>
</evidence>
<keyword evidence="6 10" id="KW-0443">Lipid metabolism</keyword>
<dbReference type="CDD" id="cd09137">
    <property type="entry name" value="PLDc_PGS1_euk_2"/>
    <property type="match status" value="1"/>
</dbReference>
<reference evidence="12" key="1">
    <citation type="submission" date="2022-08" db="EMBL/GenBank/DDBJ databases">
        <title>A Global Phylogenomic Analysis of the Shiitake Genus Lentinula.</title>
        <authorList>
            <consortium name="DOE Joint Genome Institute"/>
            <person name="Sierra-Patev S."/>
            <person name="Min B."/>
            <person name="Naranjo-Ortiz M."/>
            <person name="Looney B."/>
            <person name="Konkel Z."/>
            <person name="Slot J.C."/>
            <person name="Sakamoto Y."/>
            <person name="Steenwyk J.L."/>
            <person name="Rokas A."/>
            <person name="Carro J."/>
            <person name="Camarero S."/>
            <person name="Ferreira P."/>
            <person name="Molpeceres G."/>
            <person name="Ruiz-Duenas F.J."/>
            <person name="Serrano A."/>
            <person name="Henrissat B."/>
            <person name="Drula E."/>
            <person name="Hughes K.W."/>
            <person name="Mata J.L."/>
            <person name="Ishikawa N.K."/>
            <person name="Vargas-Isla R."/>
            <person name="Ushijima S."/>
            <person name="Smith C.A."/>
            <person name="Ahrendt S."/>
            <person name="Andreopoulos W."/>
            <person name="He G."/>
            <person name="Labutti K."/>
            <person name="Lipzen A."/>
            <person name="Ng V."/>
            <person name="Riley R."/>
            <person name="Sandor L."/>
            <person name="Barry K."/>
            <person name="Martinez A.T."/>
            <person name="Xiao Y."/>
            <person name="Gibbons J.G."/>
            <person name="Terashima K."/>
            <person name="Grigoriev I.V."/>
            <person name="Hibbett D.S."/>
        </authorList>
    </citation>
    <scope>NUCLEOTIDE SEQUENCE</scope>
    <source>
        <strain evidence="12">JLM2183</strain>
    </source>
</reference>
<comment type="similarity">
    <text evidence="2 10">Belongs to the CDP-alcohol phosphatidyltransferase class-II family.</text>
</comment>
<dbReference type="PANTHER" id="PTHR12586">
    <property type="entry name" value="CDP-DIACYLGLYCEROL--SERINE O-PHOSPHATIDYLTRANSFERASE"/>
    <property type="match status" value="1"/>
</dbReference>
<comment type="catalytic activity">
    <reaction evidence="9 10">
        <text>a CDP-1,2-diacyl-sn-glycerol + sn-glycerol 3-phosphate = a 1,2-diacyl-sn-glycero-3-phospho-(1'-sn-glycero-3'-phosphate) + CMP + H(+)</text>
        <dbReference type="Rhea" id="RHEA:12593"/>
        <dbReference type="ChEBI" id="CHEBI:15378"/>
        <dbReference type="ChEBI" id="CHEBI:57597"/>
        <dbReference type="ChEBI" id="CHEBI:58332"/>
        <dbReference type="ChEBI" id="CHEBI:60110"/>
        <dbReference type="ChEBI" id="CHEBI:60377"/>
        <dbReference type="EC" id="2.7.8.5"/>
    </reaction>
</comment>
<dbReference type="GO" id="GO:0005739">
    <property type="term" value="C:mitochondrion"/>
    <property type="evidence" value="ECO:0007669"/>
    <property type="project" value="UniProtKB-SubCell"/>
</dbReference>
<keyword evidence="10" id="KW-0496">Mitochondrion</keyword>
<evidence type="ECO:0000256" key="5">
    <source>
        <dbReference type="ARBA" id="ARBA00022737"/>
    </source>
</evidence>
<dbReference type="GO" id="GO:0032049">
    <property type="term" value="P:cardiolipin biosynthetic process"/>
    <property type="evidence" value="ECO:0007669"/>
    <property type="project" value="InterPro"/>
</dbReference>
<dbReference type="Proteomes" id="UP001150266">
    <property type="component" value="Unassembled WGS sequence"/>
</dbReference>
<feature type="domain" description="PLD phosphodiesterase" evidence="11">
    <location>
        <begin position="444"/>
        <end position="477"/>
    </location>
</feature>
<dbReference type="InterPro" id="IPR001736">
    <property type="entry name" value="PLipase_D/transphosphatidylase"/>
</dbReference>
<dbReference type="EC" id="2.7.8.5" evidence="10"/>
<keyword evidence="8 10" id="KW-1208">Phospholipid metabolism</keyword>
<gene>
    <name evidence="12" type="ORF">J3R30DRAFT_3539901</name>
</gene>
<dbReference type="CDD" id="cd09135">
    <property type="entry name" value="PLDc_PGS1_euk_1"/>
    <property type="match status" value="1"/>
</dbReference>
<dbReference type="SUPFAM" id="SSF56024">
    <property type="entry name" value="Phospholipase D/nuclease"/>
    <property type="match status" value="1"/>
</dbReference>
<keyword evidence="4 10" id="KW-0808">Transferase</keyword>
<proteinExistence type="inferred from homology"/>
<evidence type="ECO:0000256" key="8">
    <source>
        <dbReference type="ARBA" id="ARBA00023264"/>
    </source>
</evidence>
<evidence type="ECO:0000256" key="3">
    <source>
        <dbReference type="ARBA" id="ARBA00022516"/>
    </source>
</evidence>
<keyword evidence="10" id="KW-0547">Nucleotide-binding</keyword>
<dbReference type="Gene3D" id="3.30.870.10">
    <property type="entry name" value="Endonuclease Chain A"/>
    <property type="match status" value="2"/>
</dbReference>
<comment type="subcellular location">
    <subcellularLocation>
        <location evidence="10">Mitochondrion</location>
    </subcellularLocation>
</comment>
<dbReference type="InterPro" id="IPR016270">
    <property type="entry name" value="PGS1"/>
</dbReference>
<evidence type="ECO:0000256" key="7">
    <source>
        <dbReference type="ARBA" id="ARBA00023209"/>
    </source>
</evidence>
<protein>
    <recommendedName>
        <fullName evidence="10">CDP-diacylglycerol--glycerol-3-phosphate 3-phosphatidyltransferase</fullName>
        <ecNumber evidence="10">2.7.8.5</ecNumber>
    </recommendedName>
</protein>
<comment type="caution">
    <text evidence="12">The sequence shown here is derived from an EMBL/GenBank/DDBJ whole genome shotgun (WGS) entry which is preliminary data.</text>
</comment>
<evidence type="ECO:0000313" key="13">
    <source>
        <dbReference type="Proteomes" id="UP001150266"/>
    </source>
</evidence>
<keyword evidence="13" id="KW-1185">Reference proteome</keyword>
<dbReference type="OrthoDB" id="10250191at2759"/>
<dbReference type="AlphaFoldDB" id="A0A9W8ZZA8"/>
<keyword evidence="5" id="KW-0677">Repeat</keyword>
<dbReference type="PANTHER" id="PTHR12586:SF1">
    <property type="entry name" value="CDP-DIACYLGLYCEROL--GLYCEROL-3-PHOSPHATE 3-PHOSPHATIDYLTRANSFERASE, MITOCHONDRIAL"/>
    <property type="match status" value="1"/>
</dbReference>
<evidence type="ECO:0000256" key="9">
    <source>
        <dbReference type="ARBA" id="ARBA00048586"/>
    </source>
</evidence>
<evidence type="ECO:0000259" key="11">
    <source>
        <dbReference type="SMART" id="SM00155"/>
    </source>
</evidence>
<name>A0A9W8ZZA8_9AGAR</name>
<evidence type="ECO:0000256" key="4">
    <source>
        <dbReference type="ARBA" id="ARBA00022679"/>
    </source>
</evidence>
<organism evidence="12 13">
    <name type="scientific">Lentinula aciculospora</name>
    <dbReference type="NCBI Taxonomy" id="153920"/>
    <lineage>
        <taxon>Eukaryota</taxon>
        <taxon>Fungi</taxon>
        <taxon>Dikarya</taxon>
        <taxon>Basidiomycota</taxon>
        <taxon>Agaricomycotina</taxon>
        <taxon>Agaricomycetes</taxon>
        <taxon>Agaricomycetidae</taxon>
        <taxon>Agaricales</taxon>
        <taxon>Marasmiineae</taxon>
        <taxon>Omphalotaceae</taxon>
        <taxon>Lentinula</taxon>
    </lineage>
</organism>